<keyword evidence="2" id="KW-1185">Reference proteome</keyword>
<reference evidence="1 2" key="1">
    <citation type="journal article" date="2015" name="Genome Announc.">
        <title>Complete genome sequence of Martelella endophytica YC6887, which has antifungal activity associated with a halophyte.</title>
        <authorList>
            <person name="Khan A."/>
            <person name="Khan H."/>
            <person name="Chung E.J."/>
            <person name="Hossain M.T."/>
            <person name="Chung Y.R."/>
        </authorList>
    </citation>
    <scope>NUCLEOTIDE SEQUENCE [LARGE SCALE GENOMIC DNA]</scope>
    <source>
        <strain evidence="1">YC6887</strain>
    </source>
</reference>
<dbReference type="PATRIC" id="fig|1486262.3.peg.3506"/>
<organism evidence="1 2">
    <name type="scientific">Martelella endophytica</name>
    <dbReference type="NCBI Taxonomy" id="1486262"/>
    <lineage>
        <taxon>Bacteria</taxon>
        <taxon>Pseudomonadati</taxon>
        <taxon>Pseudomonadota</taxon>
        <taxon>Alphaproteobacteria</taxon>
        <taxon>Hyphomicrobiales</taxon>
        <taxon>Aurantimonadaceae</taxon>
        <taxon>Martelella</taxon>
    </lineage>
</organism>
<dbReference type="EMBL" id="CP010803">
    <property type="protein sequence ID" value="AJY46987.1"/>
    <property type="molecule type" value="Genomic_DNA"/>
</dbReference>
<evidence type="ECO:0000313" key="2">
    <source>
        <dbReference type="Proteomes" id="UP000032611"/>
    </source>
</evidence>
<evidence type="ECO:0000313" key="1">
    <source>
        <dbReference type="EMBL" id="AJY46987.1"/>
    </source>
</evidence>
<accession>A0A0D5LTA5</accession>
<proteinExistence type="predicted"/>
<dbReference type="KEGG" id="mey:TM49_16945"/>
<dbReference type="STRING" id="1486262.TM49_16945"/>
<name>A0A0D5LTA5_MAREN</name>
<dbReference type="AlphaFoldDB" id="A0A0D5LTA5"/>
<protein>
    <submittedName>
        <fullName evidence="1">Uncharacterized protein</fullName>
    </submittedName>
</protein>
<gene>
    <name evidence="1" type="ORF">TM49_16945</name>
</gene>
<sequence>MTTMDASETTKPSRRLRATESGLRKALLAARAAGLTVDRLQVLGGEYEIHFSGVAPDAPSPEDEGLEQW</sequence>
<dbReference type="HOGENOM" id="CLU_2771007_0_0_5"/>
<dbReference type="Proteomes" id="UP000032611">
    <property type="component" value="Chromosome"/>
</dbReference>